<dbReference type="GeneID" id="80821165"/>
<evidence type="ECO:0000313" key="4">
    <source>
        <dbReference type="Proteomes" id="UP000182932"/>
    </source>
</evidence>
<dbReference type="RefSeq" id="WP_074840351.1">
    <property type="nucleotide sequence ID" value="NZ_FNYY01000036.1"/>
</dbReference>
<evidence type="ECO:0000313" key="3">
    <source>
        <dbReference type="EMBL" id="SEK11106.1"/>
    </source>
</evidence>
<accession>A0A975WFI2</accession>
<name>A0A975WFI2_9RHOB</name>
<keyword evidence="4" id="KW-1185">Reference proteome</keyword>
<proteinExistence type="predicted"/>
<feature type="domain" description="DUF1468" evidence="2">
    <location>
        <begin position="12"/>
        <end position="153"/>
    </location>
</feature>
<dbReference type="Proteomes" id="UP000182932">
    <property type="component" value="Unassembled WGS sequence"/>
</dbReference>
<feature type="transmembrane region" description="Helical" evidence="1">
    <location>
        <begin position="46"/>
        <end position="68"/>
    </location>
</feature>
<sequence length="163" mass="17699">MVSSRTLNIAALGFLFAVIVTVFWQIETTFKEQGIASGGPYDNAAAYPRTIAILIGALLVVQLVTELLRRGDRAPAKDIARSDLRRAGLMLAVFAVYLGGLTTVGYHLATAPLIFAIMWICGMRNVLKLALAAIGIATGFAFLFEVFLNVVLPLGIWDIFIPW</sequence>
<evidence type="ECO:0000259" key="2">
    <source>
        <dbReference type="Pfam" id="PF07331"/>
    </source>
</evidence>
<keyword evidence="1" id="KW-0812">Transmembrane</keyword>
<feature type="transmembrane region" description="Helical" evidence="1">
    <location>
        <begin position="89"/>
        <end position="109"/>
    </location>
</feature>
<dbReference type="AlphaFoldDB" id="A0A975WFI2"/>
<feature type="transmembrane region" description="Helical" evidence="1">
    <location>
        <begin position="7"/>
        <end position="26"/>
    </location>
</feature>
<protein>
    <submittedName>
        <fullName evidence="3">Tripartite tricarboxylate transporter TctB family protein</fullName>
    </submittedName>
</protein>
<dbReference type="InterPro" id="IPR009936">
    <property type="entry name" value="DUF1468"/>
</dbReference>
<reference evidence="3 4" key="1">
    <citation type="submission" date="2016-10" db="EMBL/GenBank/DDBJ databases">
        <authorList>
            <person name="Varghese N."/>
            <person name="Submissions S."/>
        </authorList>
    </citation>
    <scope>NUCLEOTIDE SEQUENCE [LARGE SCALE GENOMIC DNA]</scope>
    <source>
        <strain evidence="3 4">FF3</strain>
    </source>
</reference>
<dbReference type="Pfam" id="PF07331">
    <property type="entry name" value="TctB"/>
    <property type="match status" value="1"/>
</dbReference>
<feature type="transmembrane region" description="Helical" evidence="1">
    <location>
        <begin position="129"/>
        <end position="157"/>
    </location>
</feature>
<comment type="caution">
    <text evidence="3">The sequence shown here is derived from an EMBL/GenBank/DDBJ whole genome shotgun (WGS) entry which is preliminary data.</text>
</comment>
<dbReference type="EMBL" id="FNYY01000036">
    <property type="protein sequence ID" value="SEK11106.1"/>
    <property type="molecule type" value="Genomic_DNA"/>
</dbReference>
<evidence type="ECO:0000256" key="1">
    <source>
        <dbReference type="SAM" id="Phobius"/>
    </source>
</evidence>
<keyword evidence="1" id="KW-1133">Transmembrane helix</keyword>
<organism evidence="3 4">
    <name type="scientific">Marinovum algicola</name>
    <dbReference type="NCBI Taxonomy" id="42444"/>
    <lineage>
        <taxon>Bacteria</taxon>
        <taxon>Pseudomonadati</taxon>
        <taxon>Pseudomonadota</taxon>
        <taxon>Alphaproteobacteria</taxon>
        <taxon>Rhodobacterales</taxon>
        <taxon>Roseobacteraceae</taxon>
        <taxon>Marinovum</taxon>
    </lineage>
</organism>
<keyword evidence="1" id="KW-0472">Membrane</keyword>
<gene>
    <name evidence="3" type="ORF">SAMN04487940_1369</name>
</gene>